<evidence type="ECO:0000313" key="3">
    <source>
        <dbReference type="EMBL" id="KAG2564343.1"/>
    </source>
</evidence>
<feature type="domain" description="FHA" evidence="2">
    <location>
        <begin position="80"/>
        <end position="139"/>
    </location>
</feature>
<dbReference type="PANTHER" id="PTHR47458">
    <property type="entry name" value="SMAD/FHA DOMAIN-CONTAINING PROTEIN"/>
    <property type="match status" value="1"/>
</dbReference>
<dbReference type="AlphaFoldDB" id="A0A8T0PPV6"/>
<dbReference type="Pfam" id="PF00498">
    <property type="entry name" value="FHA"/>
    <property type="match status" value="1"/>
</dbReference>
<evidence type="ECO:0000313" key="5">
    <source>
        <dbReference type="Proteomes" id="UP000823388"/>
    </source>
</evidence>
<dbReference type="SMART" id="SM00240">
    <property type="entry name" value="FHA"/>
    <property type="match status" value="1"/>
</dbReference>
<proteinExistence type="predicted"/>
<dbReference type="InterPro" id="IPR000253">
    <property type="entry name" value="FHA_dom"/>
</dbReference>
<dbReference type="PROSITE" id="PS50006">
    <property type="entry name" value="FHA_DOMAIN"/>
    <property type="match status" value="1"/>
</dbReference>
<dbReference type="EMBL" id="CM029050">
    <property type="protein sequence ID" value="KAG2564343.1"/>
    <property type="molecule type" value="Genomic_DNA"/>
</dbReference>
<keyword evidence="5" id="KW-1185">Reference proteome</keyword>
<gene>
    <name evidence="3" type="ORF">PVAP13_7NG095300</name>
    <name evidence="4" type="ORF">PVAP13_7NG135928</name>
</gene>
<comment type="caution">
    <text evidence="4">The sequence shown here is derived from an EMBL/GenBank/DDBJ whole genome shotgun (WGS) entry which is preliminary data.</text>
</comment>
<evidence type="ECO:0000313" key="4">
    <source>
        <dbReference type="EMBL" id="KAG2564371.1"/>
    </source>
</evidence>
<accession>A0A8T0PPV6</accession>
<dbReference type="EMBL" id="CM029050">
    <property type="protein sequence ID" value="KAG2564371.1"/>
    <property type="molecule type" value="Genomic_DNA"/>
</dbReference>
<feature type="region of interest" description="Disordered" evidence="1">
    <location>
        <begin position="204"/>
        <end position="227"/>
    </location>
</feature>
<protein>
    <recommendedName>
        <fullName evidence="2">FHA domain-containing protein</fullName>
    </recommendedName>
</protein>
<reference evidence="4 5" key="1">
    <citation type="submission" date="2020-05" db="EMBL/GenBank/DDBJ databases">
        <title>WGS assembly of Panicum virgatum.</title>
        <authorList>
            <person name="Lovell J.T."/>
            <person name="Jenkins J."/>
            <person name="Shu S."/>
            <person name="Juenger T.E."/>
            <person name="Schmutz J."/>
        </authorList>
    </citation>
    <scope>NUCLEOTIDE SEQUENCE</scope>
    <source>
        <strain evidence="4">AP13</strain>
        <strain evidence="5">cv. AP13</strain>
    </source>
</reference>
<evidence type="ECO:0000256" key="1">
    <source>
        <dbReference type="SAM" id="MobiDB-lite"/>
    </source>
</evidence>
<feature type="region of interest" description="Disordered" evidence="1">
    <location>
        <begin position="1"/>
        <end position="25"/>
    </location>
</feature>
<dbReference type="SUPFAM" id="SSF49879">
    <property type="entry name" value="SMAD/FHA domain"/>
    <property type="match status" value="1"/>
</dbReference>
<name>A0A8T0PPV6_PANVG</name>
<dbReference type="PANTHER" id="PTHR47458:SF1">
    <property type="entry name" value="SMAD_FHA DOMAIN-CONTAINING PROTEIN"/>
    <property type="match status" value="1"/>
</dbReference>
<dbReference type="Gene3D" id="2.60.200.20">
    <property type="match status" value="1"/>
</dbReference>
<organism evidence="4 5">
    <name type="scientific">Panicum virgatum</name>
    <name type="common">Blackwell switchgrass</name>
    <dbReference type="NCBI Taxonomy" id="38727"/>
    <lineage>
        <taxon>Eukaryota</taxon>
        <taxon>Viridiplantae</taxon>
        <taxon>Streptophyta</taxon>
        <taxon>Embryophyta</taxon>
        <taxon>Tracheophyta</taxon>
        <taxon>Spermatophyta</taxon>
        <taxon>Magnoliopsida</taxon>
        <taxon>Liliopsida</taxon>
        <taxon>Poales</taxon>
        <taxon>Poaceae</taxon>
        <taxon>PACMAD clade</taxon>
        <taxon>Panicoideae</taxon>
        <taxon>Panicodae</taxon>
        <taxon>Paniceae</taxon>
        <taxon>Panicinae</taxon>
        <taxon>Panicum</taxon>
        <taxon>Panicum sect. Hiantes</taxon>
    </lineage>
</organism>
<sequence>MLLPAPLAPNTAPNKQPSSVLPPSKPSLACRDKLRAVAHKLAEQPVHGTEPGAWGVLTAISEKARLLPQGTDIPLCADEHCFGRTVHDHRFRISDILVSSCHCKIYMDTVLKELNPNGPSPIFLKDTSTNGTYINWKRFRKSSAPAKLTQGDIISFPYVAHDEASYTFVYREVTEIHSEENGTATKRKFGEVGSENKMLEDTMVGSADGPVSLDVRRPQKTRKGPKEQLASHFAMIKELRTEIKLAHVRHEKEVKELKDTIASSQLALVGNQKRFDLVSELNMELKGTIKYLGERLDASDKSQAEAGNTINRLKFNICKLEAQLQEERNLRMEYDKSSEDLKCSCQE</sequence>
<dbReference type="Proteomes" id="UP000823388">
    <property type="component" value="Chromosome 7N"/>
</dbReference>
<evidence type="ECO:0000259" key="2">
    <source>
        <dbReference type="PROSITE" id="PS50006"/>
    </source>
</evidence>
<dbReference type="InterPro" id="IPR008984">
    <property type="entry name" value="SMAD_FHA_dom_sf"/>
</dbReference>